<keyword evidence="1" id="KW-0472">Membrane</keyword>
<sequence>MSPWALQVWLGLALSIVGIAMHRTGPAFKRHRFGAPVALLGLAVMLVHTQELPEPEAGLVQAMVDSMFWVVPGVFGATLVMLGAPLYWKSRPPALLAGWLLIAVAWYEVYAVAAGISPSDFLLSLAVLPGATLALLVFALCVRTAERMVPPEPVTEPLTERERRYVESVLSRHLRGDGGEP</sequence>
<feature type="transmembrane region" description="Helical" evidence="1">
    <location>
        <begin position="95"/>
        <end position="116"/>
    </location>
</feature>
<keyword evidence="1" id="KW-1133">Transmembrane helix</keyword>
<dbReference type="EMBL" id="PSPG01000010">
    <property type="protein sequence ID" value="PXF21250.1"/>
    <property type="molecule type" value="Genomic_DNA"/>
</dbReference>
<feature type="transmembrane region" description="Helical" evidence="1">
    <location>
        <begin position="6"/>
        <end position="21"/>
    </location>
</feature>
<feature type="transmembrane region" description="Helical" evidence="1">
    <location>
        <begin position="69"/>
        <end position="88"/>
    </location>
</feature>
<dbReference type="Proteomes" id="UP000248161">
    <property type="component" value="Unassembled WGS sequence"/>
</dbReference>
<keyword evidence="1" id="KW-0812">Transmembrane</keyword>
<evidence type="ECO:0000256" key="1">
    <source>
        <dbReference type="SAM" id="Phobius"/>
    </source>
</evidence>
<accession>A0A2V3HQ83</accession>
<dbReference type="AlphaFoldDB" id="A0A2V3HQ83"/>
<proteinExistence type="predicted"/>
<evidence type="ECO:0000313" key="3">
    <source>
        <dbReference type="Proteomes" id="UP000248161"/>
    </source>
</evidence>
<organism evidence="2 3">
    <name type="scientific">Candidatus Thalassarchaeum betae</name>
    <dbReference type="NCBI Taxonomy" id="2599289"/>
    <lineage>
        <taxon>Archaea</taxon>
        <taxon>Methanobacteriati</taxon>
        <taxon>Thermoplasmatota</taxon>
        <taxon>Candidatus Poseidoniia</taxon>
        <taxon>Candidatus Poseidoniales</taxon>
        <taxon>Candidatus Thalassarchaeaceae</taxon>
        <taxon>Candidatus Thalassarchaeum</taxon>
    </lineage>
</organism>
<feature type="transmembrane region" description="Helical" evidence="1">
    <location>
        <begin position="122"/>
        <end position="142"/>
    </location>
</feature>
<name>A0A2V3HQ83_9ARCH</name>
<feature type="transmembrane region" description="Helical" evidence="1">
    <location>
        <begin position="33"/>
        <end position="49"/>
    </location>
</feature>
<reference evidence="2 3" key="1">
    <citation type="journal article" date="2015" name="Nat. Commun.">
        <title>Genomic and transcriptomic evidence for scavenging of diverse organic compounds by widespread deep-sea archaea.</title>
        <authorList>
            <person name="Li M."/>
            <person name="Baker B.J."/>
            <person name="Anantharaman K."/>
            <person name="Jain S."/>
            <person name="Breier J.A."/>
            <person name="Dick G.J."/>
        </authorList>
    </citation>
    <scope>NUCLEOTIDE SEQUENCE [LARGE SCALE GENOMIC DNA]</scope>
    <source>
        <strain evidence="2">Cayman_51_deep</strain>
    </source>
</reference>
<protein>
    <submittedName>
        <fullName evidence="2">Uncharacterized protein</fullName>
    </submittedName>
</protein>
<gene>
    <name evidence="2" type="ORF">CXX69_05050</name>
</gene>
<evidence type="ECO:0000313" key="2">
    <source>
        <dbReference type="EMBL" id="PXF21250.1"/>
    </source>
</evidence>
<comment type="caution">
    <text evidence="2">The sequence shown here is derived from an EMBL/GenBank/DDBJ whole genome shotgun (WGS) entry which is preliminary data.</text>
</comment>